<dbReference type="EMBL" id="VSRR010000811">
    <property type="protein sequence ID" value="MPC19863.1"/>
    <property type="molecule type" value="Genomic_DNA"/>
</dbReference>
<protein>
    <submittedName>
        <fullName evidence="1">Uncharacterized protein</fullName>
    </submittedName>
</protein>
<sequence length="113" mass="12884">MRGRFTVTRVNELHIAAGQTQQRNGDGYSGSARKRKSMKTICHHWLGILLPQIPKIHVFLYYSVMFCSIIMVKMVTKSSAAFIQVCFMGRRFYYLGQDASQLQIVVHAALNDT</sequence>
<keyword evidence="2" id="KW-1185">Reference proteome</keyword>
<evidence type="ECO:0000313" key="2">
    <source>
        <dbReference type="Proteomes" id="UP000324222"/>
    </source>
</evidence>
<proteinExistence type="predicted"/>
<gene>
    <name evidence="1" type="ORF">E2C01_012795</name>
</gene>
<evidence type="ECO:0000313" key="1">
    <source>
        <dbReference type="EMBL" id="MPC19863.1"/>
    </source>
</evidence>
<reference evidence="1 2" key="1">
    <citation type="submission" date="2019-05" db="EMBL/GenBank/DDBJ databases">
        <title>Another draft genome of Portunus trituberculatus and its Hox gene families provides insights of decapod evolution.</title>
        <authorList>
            <person name="Jeong J.-H."/>
            <person name="Song I."/>
            <person name="Kim S."/>
            <person name="Choi T."/>
            <person name="Kim D."/>
            <person name="Ryu S."/>
            <person name="Kim W."/>
        </authorList>
    </citation>
    <scope>NUCLEOTIDE SEQUENCE [LARGE SCALE GENOMIC DNA]</scope>
    <source>
        <tissue evidence="1">Muscle</tissue>
    </source>
</reference>
<comment type="caution">
    <text evidence="1">The sequence shown here is derived from an EMBL/GenBank/DDBJ whole genome shotgun (WGS) entry which is preliminary data.</text>
</comment>
<accession>A0A5B7DF14</accession>
<organism evidence="1 2">
    <name type="scientific">Portunus trituberculatus</name>
    <name type="common">Swimming crab</name>
    <name type="synonym">Neptunus trituberculatus</name>
    <dbReference type="NCBI Taxonomy" id="210409"/>
    <lineage>
        <taxon>Eukaryota</taxon>
        <taxon>Metazoa</taxon>
        <taxon>Ecdysozoa</taxon>
        <taxon>Arthropoda</taxon>
        <taxon>Crustacea</taxon>
        <taxon>Multicrustacea</taxon>
        <taxon>Malacostraca</taxon>
        <taxon>Eumalacostraca</taxon>
        <taxon>Eucarida</taxon>
        <taxon>Decapoda</taxon>
        <taxon>Pleocyemata</taxon>
        <taxon>Brachyura</taxon>
        <taxon>Eubrachyura</taxon>
        <taxon>Portunoidea</taxon>
        <taxon>Portunidae</taxon>
        <taxon>Portuninae</taxon>
        <taxon>Portunus</taxon>
    </lineage>
</organism>
<dbReference type="AlphaFoldDB" id="A0A5B7DF14"/>
<name>A0A5B7DF14_PORTR</name>
<dbReference type="Proteomes" id="UP000324222">
    <property type="component" value="Unassembled WGS sequence"/>
</dbReference>